<dbReference type="Gene3D" id="3.50.50.100">
    <property type="match status" value="1"/>
</dbReference>
<dbReference type="EMBL" id="FTOO01000004">
    <property type="protein sequence ID" value="SIS81195.1"/>
    <property type="molecule type" value="Genomic_DNA"/>
</dbReference>
<gene>
    <name evidence="7" type="ORF">SAMN05421799_104232</name>
</gene>
<dbReference type="SUPFAM" id="SSF51905">
    <property type="entry name" value="FAD/NAD(P)-binding domain"/>
    <property type="match status" value="1"/>
</dbReference>
<proteinExistence type="inferred from homology"/>
<dbReference type="AlphaFoldDB" id="A0A1N7M500"/>
<dbReference type="OrthoDB" id="9781621at2"/>
<dbReference type="STRING" id="252246.SAMN05421799_104232"/>
<accession>A0A1N7M500</accession>
<dbReference type="InterPro" id="IPR036188">
    <property type="entry name" value="FAD/NAD-bd_sf"/>
</dbReference>
<dbReference type="PANTHER" id="PTHR42913:SF3">
    <property type="entry name" value="64 KDA MITOCHONDRIAL NADH DEHYDROGENASE (EUROFUNG)"/>
    <property type="match status" value="1"/>
</dbReference>
<dbReference type="Proteomes" id="UP000186156">
    <property type="component" value="Unassembled WGS sequence"/>
</dbReference>
<evidence type="ECO:0000256" key="4">
    <source>
        <dbReference type="ARBA" id="ARBA00022827"/>
    </source>
</evidence>
<dbReference type="GO" id="GO:0003955">
    <property type="term" value="F:NAD(P)H dehydrogenase (quinone) activity"/>
    <property type="evidence" value="ECO:0007669"/>
    <property type="project" value="TreeGrafter"/>
</dbReference>
<evidence type="ECO:0000256" key="1">
    <source>
        <dbReference type="ARBA" id="ARBA00001974"/>
    </source>
</evidence>
<comment type="similarity">
    <text evidence="2">Belongs to the NADH dehydrogenase family.</text>
</comment>
<evidence type="ECO:0000256" key="2">
    <source>
        <dbReference type="ARBA" id="ARBA00005272"/>
    </source>
</evidence>
<evidence type="ECO:0000313" key="8">
    <source>
        <dbReference type="Proteomes" id="UP000186156"/>
    </source>
</evidence>
<keyword evidence="8" id="KW-1185">Reference proteome</keyword>
<dbReference type="PRINTS" id="PR00411">
    <property type="entry name" value="PNDRDTASEI"/>
</dbReference>
<keyword evidence="3" id="KW-0285">Flavoprotein</keyword>
<name>A0A1N7M500_9BACL</name>
<dbReference type="GO" id="GO:0019646">
    <property type="term" value="P:aerobic electron transport chain"/>
    <property type="evidence" value="ECO:0007669"/>
    <property type="project" value="TreeGrafter"/>
</dbReference>
<evidence type="ECO:0000313" key="7">
    <source>
        <dbReference type="EMBL" id="SIS81195.1"/>
    </source>
</evidence>
<dbReference type="InterPro" id="IPR051169">
    <property type="entry name" value="NADH-Q_oxidoreductase"/>
</dbReference>
<evidence type="ECO:0000256" key="5">
    <source>
        <dbReference type="ARBA" id="ARBA00023002"/>
    </source>
</evidence>
<dbReference type="PRINTS" id="PR00368">
    <property type="entry name" value="FADPNR"/>
</dbReference>
<dbReference type="PANTHER" id="PTHR42913">
    <property type="entry name" value="APOPTOSIS-INDUCING FACTOR 1"/>
    <property type="match status" value="1"/>
</dbReference>
<protein>
    <submittedName>
        <fullName evidence="7">NADH dehydrogenase</fullName>
    </submittedName>
</protein>
<sequence length="393" mass="42807">MKGIVILGAGYGGLAAALELDRHGIPFTLINREPYHTFKTLLHEVAGARHDAHTYALSLEDLFHRTTSEVLIADVKRLALSDKLVETDRGTLPYDTLIVALGSHTATFGLPGVAEYAFRLDSLRAAMELHHHVEREIKRYQETGDPLHLRFLVAGGGLTGVELMGEWADALPSRLRHLGLPTTDLYLGLIHAHGELLPDVDPELRAVAQSKLVERGVDLILNERVAGADPEAYVLASGQKVVGHTLVWTGGVEAPPLLKDAGLPVDARNRVHVDPFLKARGFEDVYVIGDCARFEDAKGNVLPPTGQVAEQMGHHLGANLVRQAHGRSPLPFVYHDHGTVASLGPKYGVAEIGRHHATGATALVLKDGSKMKYLMHLGGPVTLLKKYRQWLEI</sequence>
<reference evidence="8" key="1">
    <citation type="submission" date="2017-01" db="EMBL/GenBank/DDBJ databases">
        <authorList>
            <person name="Varghese N."/>
            <person name="Submissions S."/>
        </authorList>
    </citation>
    <scope>NUCLEOTIDE SEQUENCE [LARGE SCALE GENOMIC DNA]</scope>
    <source>
        <strain evidence="8">DSM 16176</strain>
    </source>
</reference>
<keyword evidence="5" id="KW-0560">Oxidoreductase</keyword>
<dbReference type="RefSeq" id="WP_076346403.1">
    <property type="nucleotide sequence ID" value="NZ_FTOO01000004.1"/>
</dbReference>
<keyword evidence="4" id="KW-0274">FAD</keyword>
<evidence type="ECO:0000256" key="3">
    <source>
        <dbReference type="ARBA" id="ARBA00022630"/>
    </source>
</evidence>
<feature type="domain" description="FAD/NAD(P)-binding" evidence="6">
    <location>
        <begin position="4"/>
        <end position="313"/>
    </location>
</feature>
<comment type="cofactor">
    <cofactor evidence="1">
        <name>FAD</name>
        <dbReference type="ChEBI" id="CHEBI:57692"/>
    </cofactor>
</comment>
<organism evidence="7 8">
    <name type="scientific">Alicyclobacillus vulcanalis</name>
    <dbReference type="NCBI Taxonomy" id="252246"/>
    <lineage>
        <taxon>Bacteria</taxon>
        <taxon>Bacillati</taxon>
        <taxon>Bacillota</taxon>
        <taxon>Bacilli</taxon>
        <taxon>Bacillales</taxon>
        <taxon>Alicyclobacillaceae</taxon>
        <taxon>Alicyclobacillus</taxon>
    </lineage>
</organism>
<dbReference type="InterPro" id="IPR023753">
    <property type="entry name" value="FAD/NAD-binding_dom"/>
</dbReference>
<evidence type="ECO:0000259" key="6">
    <source>
        <dbReference type="Pfam" id="PF07992"/>
    </source>
</evidence>
<dbReference type="Pfam" id="PF07992">
    <property type="entry name" value="Pyr_redox_2"/>
    <property type="match status" value="1"/>
</dbReference>